<dbReference type="Gene3D" id="2.40.70.10">
    <property type="entry name" value="Acid Proteases"/>
    <property type="match status" value="1"/>
</dbReference>
<evidence type="ECO:0000313" key="4">
    <source>
        <dbReference type="EMBL" id="AAQ72729.1"/>
    </source>
</evidence>
<name>Q6VPE8_PETHY</name>
<feature type="compositionally biased region" description="Polar residues" evidence="2">
    <location>
        <begin position="315"/>
        <end position="324"/>
    </location>
</feature>
<feature type="domain" description="CCHC-type" evidence="3">
    <location>
        <begin position="382"/>
        <end position="396"/>
    </location>
</feature>
<dbReference type="CDD" id="cd00303">
    <property type="entry name" value="retropepsin_like"/>
    <property type="match status" value="1"/>
</dbReference>
<dbReference type="InterPro" id="IPR043502">
    <property type="entry name" value="DNA/RNA_pol_sf"/>
</dbReference>
<dbReference type="AlphaFoldDB" id="Q6VPE8"/>
<dbReference type="Gene3D" id="3.30.70.270">
    <property type="match status" value="1"/>
</dbReference>
<protein>
    <submittedName>
        <fullName evidence="4">Putative gag-pol polyprotein</fullName>
    </submittedName>
</protein>
<dbReference type="SUPFAM" id="SSF56672">
    <property type="entry name" value="DNA/RNA polymerases"/>
    <property type="match status" value="1"/>
</dbReference>
<feature type="region of interest" description="Disordered" evidence="2">
    <location>
        <begin position="77"/>
        <end position="105"/>
    </location>
</feature>
<keyword evidence="1" id="KW-0862">Zinc</keyword>
<feature type="region of interest" description="Disordered" evidence="2">
    <location>
        <begin position="19"/>
        <end position="46"/>
    </location>
</feature>
<dbReference type="PROSITE" id="PS50158">
    <property type="entry name" value="ZF_CCHC"/>
    <property type="match status" value="1"/>
</dbReference>
<reference evidence="4" key="1">
    <citation type="journal article" date="2003" name="EMBO J.">
        <title>Induction of infectious petunia vein clearing (pararetro) virus from endogenous provirus in petunia.</title>
        <authorList>
            <person name="Richert-Poggeler K.R."/>
            <person name="Noreen F."/>
            <person name="Schwarzacher T."/>
            <person name="Harper G."/>
            <person name="Hohn T."/>
        </authorList>
    </citation>
    <scope>NUCLEOTIDE SEQUENCE</scope>
</reference>
<dbReference type="SUPFAM" id="SSF50630">
    <property type="entry name" value="Acid proteases"/>
    <property type="match status" value="1"/>
</dbReference>
<feature type="region of interest" description="Disordered" evidence="2">
    <location>
        <begin position="409"/>
        <end position="440"/>
    </location>
</feature>
<dbReference type="GO" id="GO:0008270">
    <property type="term" value="F:zinc ion binding"/>
    <property type="evidence" value="ECO:0007669"/>
    <property type="project" value="UniProtKB-KW"/>
</dbReference>
<accession>Q6VPE8</accession>
<evidence type="ECO:0000256" key="1">
    <source>
        <dbReference type="PROSITE-ProRule" id="PRU00047"/>
    </source>
</evidence>
<dbReference type="Pfam" id="PF00098">
    <property type="entry name" value="zf-CCHC"/>
    <property type="match status" value="1"/>
</dbReference>
<feature type="compositionally biased region" description="Acidic residues" evidence="2">
    <location>
        <begin position="411"/>
        <end position="440"/>
    </location>
</feature>
<dbReference type="Gene3D" id="3.10.10.10">
    <property type="entry name" value="HIV Type 1 Reverse Transcriptase, subunit A, domain 1"/>
    <property type="match status" value="1"/>
</dbReference>
<dbReference type="PANTHER" id="PTHR35046:SF9">
    <property type="entry name" value="RNA-DIRECTED DNA POLYMERASE"/>
    <property type="match status" value="1"/>
</dbReference>
<dbReference type="InterPro" id="IPR005162">
    <property type="entry name" value="Retrotrans_gag_dom"/>
</dbReference>
<dbReference type="InterPro" id="IPR043128">
    <property type="entry name" value="Rev_trsase/Diguanyl_cyclase"/>
</dbReference>
<proteinExistence type="predicted"/>
<dbReference type="InterPro" id="IPR036875">
    <property type="entry name" value="Znf_CCHC_sf"/>
</dbReference>
<dbReference type="EMBL" id="AY334361">
    <property type="protein sequence ID" value="AAQ72729.1"/>
    <property type="molecule type" value="Genomic_DNA"/>
</dbReference>
<dbReference type="InterPro" id="IPR001878">
    <property type="entry name" value="Znf_CCHC"/>
</dbReference>
<reference evidence="4" key="2">
    <citation type="submission" date="2003-07" db="EMBL/GenBank/DDBJ databases">
        <authorList>
            <person name="Richert-Poeggeler K.R."/>
            <person name="Hohn T."/>
        </authorList>
    </citation>
    <scope>NUCLEOTIDE SEQUENCE</scope>
</reference>
<organism evidence="4">
    <name type="scientific">Petunia hybrida</name>
    <name type="common">Petunia</name>
    <dbReference type="NCBI Taxonomy" id="4102"/>
    <lineage>
        <taxon>Eukaryota</taxon>
        <taxon>Viridiplantae</taxon>
        <taxon>Streptophyta</taxon>
        <taxon>Embryophyta</taxon>
        <taxon>Tracheophyta</taxon>
        <taxon>Spermatophyta</taxon>
        <taxon>Magnoliopsida</taxon>
        <taxon>eudicotyledons</taxon>
        <taxon>Gunneridae</taxon>
        <taxon>Pentapetalae</taxon>
        <taxon>asterids</taxon>
        <taxon>lamiids</taxon>
        <taxon>Solanales</taxon>
        <taxon>Solanaceae</taxon>
        <taxon>Petunioideae</taxon>
        <taxon>Petunia</taxon>
    </lineage>
</organism>
<keyword evidence="1" id="KW-0479">Metal-binding</keyword>
<feature type="region of interest" description="Disordered" evidence="2">
    <location>
        <begin position="312"/>
        <end position="333"/>
    </location>
</feature>
<sequence length="803" mass="90557">MSLNCSINNGVKEDRERVDPLLGNPQRTGIPRILDNPPRNIPLPRPVRNVQPLEQVDEAQEGEEADYGDDMYGFDDPFQPRRGMNWGRNVDRGRGRGRGPPMGYVGGNVRRDYGGFGDHYGGQPEPFQGGRDNNHNLNSVKLNLPPFKGNCDPSAYIDWVLQIERLFDTNDMTDEKKGTYAISSFESYASTWWESVKRSRRRAGVPVNVGWHDLKGLMSIKYITPRYRQEQLKRLYELKQGVKTVHEYYDEFERVRMALDMDTEDEEQAVIRFMNGLSYGIASQLRLHSYLSLQEGLDAAIQAEQWLDKEKSNRYKGNTSTSMSKPKDWKNPTPNARFPIASGPSGASANKEVKKPFEKYTPNAGGNSKTQLNTPTSSSIQCHKCKGYGHFAKECPTKRTMVVVVEHAYEQESEPEEDEGVEGDEGVEEDGEDDTVEDEEPHTFLVVRRSLGAMIAEDGETLQRENLFHARCRVKGVVCSMIIDSGSCTNVVSQSLITQLKLPTMKHPKPYRLQWLSECGELKVVKQAMIKFKMGSYVDEHLFDVVPMQACHLLFGRPWQFDRQVVHNGRVNNYTLQHEGRKFVLKPLTPKQVSDDYNRMKELREAAKAKSIIETSPLSKSMVAIPPSSSTGGICAMMQAGELLRGNDGNKFLLCLVHKGMILNSNCDVSSSPLPSALKNVLENFGDMFPDEMPDGLPPLRGIEHQIDFIPGSQIPNKPAYRSNPEDTRELQKQVDDLLSKGLVRESLSPCAVPVILVPKKDGTWRMCVDCRAVNKITIKYRHPIPRLDDMLDELSGSRVTRG</sequence>
<dbReference type="Gene3D" id="4.10.60.10">
    <property type="entry name" value="Zinc finger, CCHC-type"/>
    <property type="match status" value="1"/>
</dbReference>
<dbReference type="PANTHER" id="PTHR35046">
    <property type="entry name" value="ZINC KNUCKLE (CCHC-TYPE) FAMILY PROTEIN"/>
    <property type="match status" value="1"/>
</dbReference>
<dbReference type="SMART" id="SM00343">
    <property type="entry name" value="ZnF_C2HC"/>
    <property type="match status" value="1"/>
</dbReference>
<dbReference type="GO" id="GO:0003676">
    <property type="term" value="F:nucleic acid binding"/>
    <property type="evidence" value="ECO:0007669"/>
    <property type="project" value="InterPro"/>
</dbReference>
<keyword evidence="1" id="KW-0863">Zinc-finger</keyword>
<evidence type="ECO:0000259" key="3">
    <source>
        <dbReference type="PROSITE" id="PS50158"/>
    </source>
</evidence>
<dbReference type="InterPro" id="IPR021109">
    <property type="entry name" value="Peptidase_aspartic_dom_sf"/>
</dbReference>
<evidence type="ECO:0000256" key="2">
    <source>
        <dbReference type="SAM" id="MobiDB-lite"/>
    </source>
</evidence>
<dbReference type="Pfam" id="PF03732">
    <property type="entry name" value="Retrotrans_gag"/>
    <property type="match status" value="1"/>
</dbReference>
<dbReference type="SUPFAM" id="SSF57756">
    <property type="entry name" value="Retrovirus zinc finger-like domains"/>
    <property type="match status" value="1"/>
</dbReference>